<gene>
    <name evidence="2" type="ORF">FIBSPDRAFT_1045140</name>
</gene>
<name>A0A166IQP3_9AGAM</name>
<keyword evidence="3" id="KW-1185">Reference proteome</keyword>
<sequence>MPKAVVSVIPLKSIPIRQDMPSSSRPGTKCRRTDPFIMAALGLTSTDYPLFESIKADLRAIMQEDMNWHKTFDGQTKETFDLVKAEVRNTAEIQKHYGGNLPQTKIVEKYPAWARDAQSLNALLAYCKRYYQNARWAFQQQLGSGRLASPALHIPLGDECDIPGMRMCGGVERTAAGEADTTSPAQSKNKERSGNSIYNTTPSLNLSSTESDTSDGPCGELEEDDSDYALLDLLKSRNKKASDFSALRAIDTKIFALALHIAQLYNSRRDSAGGEVTTSTG</sequence>
<feature type="compositionally biased region" description="Polar residues" evidence="1">
    <location>
        <begin position="194"/>
        <end position="211"/>
    </location>
</feature>
<feature type="region of interest" description="Disordered" evidence="1">
    <location>
        <begin position="175"/>
        <end position="221"/>
    </location>
</feature>
<proteinExistence type="predicted"/>
<organism evidence="2 3">
    <name type="scientific">Athelia psychrophila</name>
    <dbReference type="NCBI Taxonomy" id="1759441"/>
    <lineage>
        <taxon>Eukaryota</taxon>
        <taxon>Fungi</taxon>
        <taxon>Dikarya</taxon>
        <taxon>Basidiomycota</taxon>
        <taxon>Agaricomycotina</taxon>
        <taxon>Agaricomycetes</taxon>
        <taxon>Agaricomycetidae</taxon>
        <taxon>Atheliales</taxon>
        <taxon>Atheliaceae</taxon>
        <taxon>Athelia</taxon>
    </lineage>
</organism>
<dbReference type="Proteomes" id="UP000076532">
    <property type="component" value="Unassembled WGS sequence"/>
</dbReference>
<evidence type="ECO:0000313" key="3">
    <source>
        <dbReference type="Proteomes" id="UP000076532"/>
    </source>
</evidence>
<evidence type="ECO:0000256" key="1">
    <source>
        <dbReference type="SAM" id="MobiDB-lite"/>
    </source>
</evidence>
<protein>
    <submittedName>
        <fullName evidence="2">Uncharacterized protein</fullName>
    </submittedName>
</protein>
<dbReference type="AlphaFoldDB" id="A0A166IQP3"/>
<evidence type="ECO:0000313" key="2">
    <source>
        <dbReference type="EMBL" id="KZP20075.1"/>
    </source>
</evidence>
<accession>A0A166IQP3</accession>
<reference evidence="2 3" key="1">
    <citation type="journal article" date="2016" name="Mol. Biol. Evol.">
        <title>Comparative Genomics of Early-Diverging Mushroom-Forming Fungi Provides Insights into the Origins of Lignocellulose Decay Capabilities.</title>
        <authorList>
            <person name="Nagy L.G."/>
            <person name="Riley R."/>
            <person name="Tritt A."/>
            <person name="Adam C."/>
            <person name="Daum C."/>
            <person name="Floudas D."/>
            <person name="Sun H."/>
            <person name="Yadav J.S."/>
            <person name="Pangilinan J."/>
            <person name="Larsson K.H."/>
            <person name="Matsuura K."/>
            <person name="Barry K."/>
            <person name="Labutti K."/>
            <person name="Kuo R."/>
            <person name="Ohm R.A."/>
            <person name="Bhattacharya S.S."/>
            <person name="Shirouzu T."/>
            <person name="Yoshinaga Y."/>
            <person name="Martin F.M."/>
            <person name="Grigoriev I.V."/>
            <person name="Hibbett D.S."/>
        </authorList>
    </citation>
    <scope>NUCLEOTIDE SEQUENCE [LARGE SCALE GENOMIC DNA]</scope>
    <source>
        <strain evidence="2 3">CBS 109695</strain>
    </source>
</reference>
<dbReference type="EMBL" id="KV417558">
    <property type="protein sequence ID" value="KZP20075.1"/>
    <property type="molecule type" value="Genomic_DNA"/>
</dbReference>
<dbReference type="OrthoDB" id="10660477at2759"/>